<name>A0A9P0AR07_BRAAE</name>
<feature type="signal peptide" evidence="2">
    <location>
        <begin position="1"/>
        <end position="18"/>
    </location>
</feature>
<dbReference type="AlphaFoldDB" id="A0A9P0AR07"/>
<accession>A0A9P0AR07</accession>
<keyword evidence="4" id="KW-1185">Reference proteome</keyword>
<dbReference type="EMBL" id="OV121132">
    <property type="protein sequence ID" value="CAH0545676.1"/>
    <property type="molecule type" value="Genomic_DNA"/>
</dbReference>
<gene>
    <name evidence="3" type="ORF">MELIAE_LOCUS39</name>
</gene>
<sequence length="342" mass="40001">MQLTFLINLFFLGYILEATKCDAEDKVHIKIHIPLKQPNYLSLSLGHKKQVVLYKHGHHHRQGHKHDHDHKHKHGHKHHHKHKAEHHHKHNNQHKHMGKHKHVHKQKQVHGHKHHHHESLVMQGPKFQNIKSQVETISDPIEVSPRKKPEGYKDYSHWRASGQSQGYKVMEHDPLDTTTKLFKNLLSTTLSPVDLENDKDAEYENYEDKEPTNEYSDDEHPEHIQEYIDNSMEDLENYADYDYTEPKIQYAEKLTLPDGKYEWNSNELNKYLEQTYGTKHKEGEYDDYLNEASNKVEHQVTPLPDFKVKVLDRDVIVSSTTVVSTVNGNDAEVNSSASKNNG</sequence>
<feature type="region of interest" description="Disordered" evidence="1">
    <location>
        <begin position="193"/>
        <end position="220"/>
    </location>
</feature>
<reference evidence="3" key="1">
    <citation type="submission" date="2021-12" db="EMBL/GenBank/DDBJ databases">
        <authorList>
            <person name="King R."/>
        </authorList>
    </citation>
    <scope>NUCLEOTIDE SEQUENCE</scope>
</reference>
<dbReference type="OrthoDB" id="10606891at2759"/>
<proteinExistence type="predicted"/>
<dbReference type="Proteomes" id="UP001154078">
    <property type="component" value="Chromosome 1"/>
</dbReference>
<evidence type="ECO:0000313" key="4">
    <source>
        <dbReference type="Proteomes" id="UP001154078"/>
    </source>
</evidence>
<feature type="region of interest" description="Disordered" evidence="1">
    <location>
        <begin position="58"/>
        <end position="99"/>
    </location>
</feature>
<evidence type="ECO:0000256" key="2">
    <source>
        <dbReference type="SAM" id="SignalP"/>
    </source>
</evidence>
<organism evidence="3 4">
    <name type="scientific">Brassicogethes aeneus</name>
    <name type="common">Rape pollen beetle</name>
    <name type="synonym">Meligethes aeneus</name>
    <dbReference type="NCBI Taxonomy" id="1431903"/>
    <lineage>
        <taxon>Eukaryota</taxon>
        <taxon>Metazoa</taxon>
        <taxon>Ecdysozoa</taxon>
        <taxon>Arthropoda</taxon>
        <taxon>Hexapoda</taxon>
        <taxon>Insecta</taxon>
        <taxon>Pterygota</taxon>
        <taxon>Neoptera</taxon>
        <taxon>Endopterygota</taxon>
        <taxon>Coleoptera</taxon>
        <taxon>Polyphaga</taxon>
        <taxon>Cucujiformia</taxon>
        <taxon>Nitidulidae</taxon>
        <taxon>Meligethinae</taxon>
        <taxon>Brassicogethes</taxon>
    </lineage>
</organism>
<evidence type="ECO:0000256" key="1">
    <source>
        <dbReference type="SAM" id="MobiDB-lite"/>
    </source>
</evidence>
<keyword evidence="2" id="KW-0732">Signal</keyword>
<feature type="chain" id="PRO_5040447767" evidence="2">
    <location>
        <begin position="19"/>
        <end position="342"/>
    </location>
</feature>
<evidence type="ECO:0000313" key="3">
    <source>
        <dbReference type="EMBL" id="CAH0545676.1"/>
    </source>
</evidence>
<feature type="compositionally biased region" description="Basic and acidic residues" evidence="1">
    <location>
        <begin position="196"/>
        <end position="220"/>
    </location>
</feature>
<protein>
    <submittedName>
        <fullName evidence="3">Uncharacterized protein</fullName>
    </submittedName>
</protein>